<evidence type="ECO:0000313" key="1">
    <source>
        <dbReference type="EMBL" id="WCL55692.1"/>
    </source>
</evidence>
<dbReference type="Gene3D" id="3.40.630.30">
    <property type="match status" value="1"/>
</dbReference>
<name>A0AAE9XR57_9PROT</name>
<protein>
    <submittedName>
        <fullName evidence="1">GNAT family N-acetyltransferase</fullName>
    </submittedName>
</protein>
<dbReference type="PANTHER" id="PTHR47017">
    <property type="entry name" value="ACYL-COA"/>
    <property type="match status" value="1"/>
</dbReference>
<organism evidence="1 2">
    <name type="scientific">Gimibacter soli</name>
    <dbReference type="NCBI Taxonomy" id="3024400"/>
    <lineage>
        <taxon>Bacteria</taxon>
        <taxon>Pseudomonadati</taxon>
        <taxon>Pseudomonadota</taxon>
        <taxon>Alphaproteobacteria</taxon>
        <taxon>Kordiimonadales</taxon>
        <taxon>Temperatibacteraceae</taxon>
        <taxon>Gimibacter</taxon>
    </lineage>
</organism>
<dbReference type="SUPFAM" id="SSF55729">
    <property type="entry name" value="Acyl-CoA N-acyltransferases (Nat)"/>
    <property type="match status" value="1"/>
</dbReference>
<proteinExistence type="predicted"/>
<gene>
    <name evidence="1" type="ORF">PH603_07980</name>
</gene>
<dbReference type="Pfam" id="PF04339">
    <property type="entry name" value="FemAB_like"/>
    <property type="match status" value="1"/>
</dbReference>
<dbReference type="PANTHER" id="PTHR47017:SF1">
    <property type="entry name" value="ACYL-COA"/>
    <property type="match status" value="1"/>
</dbReference>
<dbReference type="AlphaFoldDB" id="A0AAE9XR57"/>
<sequence>MPDDTRLSPQLVSSILEIDAAAWDALAGNTNPFVSHAFLASLEKSGSVGPGTGWQATHLTLADDTGALVAAMPLYAKSHSYGEYVFDHGWADAYERAGGRYYPKLQSAVPFTPVTGPRLLAPTAALKTALAKAAADITAANGLSSLHATFIEPDERAIFEAAGYLIRADQQFHWFNKGYEGFDNFLVVLSSSKRKQIRKERRSVTEAGISFRHLKGHEITEAHWDAFFDFYIDTGNRKWGQPYLNRAFFSLIGKAMADRILLILAERDGMSIAGALNLIGDDTLYGRYWGCVEDHANLHFETCYYQAIDWAIAHGLKRVEAGAQGPHKLARGYEPVETLSAHAIPNDSFRKAVARFLRMERREVAEMGESLRDHLPFKKG</sequence>
<dbReference type="EMBL" id="CP116805">
    <property type="protein sequence ID" value="WCL55692.1"/>
    <property type="molecule type" value="Genomic_DNA"/>
</dbReference>
<reference evidence="1" key="1">
    <citation type="submission" date="2023-01" db="EMBL/GenBank/DDBJ databases">
        <title>The genome sequence of Kordiimonadaceae bacterium 6D33.</title>
        <authorList>
            <person name="Liu Y."/>
        </authorList>
    </citation>
    <scope>NUCLEOTIDE SEQUENCE</scope>
    <source>
        <strain evidence="1">6D33</strain>
    </source>
</reference>
<dbReference type="KEGG" id="gso:PH603_07980"/>
<dbReference type="Proteomes" id="UP001217500">
    <property type="component" value="Chromosome"/>
</dbReference>
<accession>A0AAE9XR57</accession>
<keyword evidence="2" id="KW-1185">Reference proteome</keyword>
<evidence type="ECO:0000313" key="2">
    <source>
        <dbReference type="Proteomes" id="UP001217500"/>
    </source>
</evidence>
<dbReference type="InterPro" id="IPR016181">
    <property type="entry name" value="Acyl_CoA_acyltransferase"/>
</dbReference>
<dbReference type="RefSeq" id="WP_289505549.1">
    <property type="nucleotide sequence ID" value="NZ_CP116805.1"/>
</dbReference>
<dbReference type="InterPro" id="IPR007434">
    <property type="entry name" value="FemAB-like"/>
</dbReference>